<dbReference type="PIRSF" id="PIRSF003085">
    <property type="entry name" value="CMAS"/>
    <property type="match status" value="1"/>
</dbReference>
<evidence type="ECO:0000313" key="7">
    <source>
        <dbReference type="EMBL" id="KFI30137.1"/>
    </source>
</evidence>
<protein>
    <submittedName>
        <fullName evidence="7">Cyclopropane-fatty-acyl-phospholipid synthase</fullName>
    </submittedName>
</protein>
<dbReference type="InterPro" id="IPR003333">
    <property type="entry name" value="CMAS"/>
</dbReference>
<evidence type="ECO:0000256" key="1">
    <source>
        <dbReference type="ARBA" id="ARBA00010815"/>
    </source>
</evidence>
<dbReference type="PANTHER" id="PTHR43667">
    <property type="entry name" value="CYCLOPROPANE-FATTY-ACYL-PHOSPHOLIPID SYNTHASE"/>
    <property type="match status" value="1"/>
</dbReference>
<dbReference type="Proteomes" id="UP000028824">
    <property type="component" value="Unassembled WGS sequence"/>
</dbReference>
<reference evidence="7 8" key="1">
    <citation type="submission" date="2014-03" db="EMBL/GenBank/DDBJ databases">
        <title>Genome of Paenirhodobacter enshiensis DW2-9.</title>
        <authorList>
            <person name="Wang D."/>
            <person name="Wang G."/>
        </authorList>
    </citation>
    <scope>NUCLEOTIDE SEQUENCE [LARGE SCALE GENOMIC DNA]</scope>
    <source>
        <strain evidence="7 8">DW2-9</strain>
    </source>
</reference>
<dbReference type="Pfam" id="PF25371">
    <property type="entry name" value="DUF7884"/>
    <property type="match status" value="1"/>
</dbReference>
<evidence type="ECO:0000256" key="5">
    <source>
        <dbReference type="ARBA" id="ARBA00023098"/>
    </source>
</evidence>
<dbReference type="PANTHER" id="PTHR43667:SF1">
    <property type="entry name" value="CYCLOPROPANE-FATTY-ACYL-PHOSPHOLIPID SYNTHASE"/>
    <property type="match status" value="1"/>
</dbReference>
<accession>A0A086Y787</accession>
<dbReference type="CDD" id="cd02440">
    <property type="entry name" value="AdoMet_MTases"/>
    <property type="match status" value="1"/>
</dbReference>
<evidence type="ECO:0000313" key="8">
    <source>
        <dbReference type="Proteomes" id="UP000028824"/>
    </source>
</evidence>
<dbReference type="STRING" id="1105367.CG50_06635"/>
<dbReference type="RefSeq" id="WP_036634504.1">
    <property type="nucleotide sequence ID" value="NZ_JFZB01000002.1"/>
</dbReference>
<dbReference type="GO" id="GO:0032259">
    <property type="term" value="P:methylation"/>
    <property type="evidence" value="ECO:0007669"/>
    <property type="project" value="UniProtKB-KW"/>
</dbReference>
<organism evidence="7 8">
    <name type="scientific">Paenirhodobacter enshiensis</name>
    <dbReference type="NCBI Taxonomy" id="1105367"/>
    <lineage>
        <taxon>Bacteria</taxon>
        <taxon>Pseudomonadati</taxon>
        <taxon>Pseudomonadota</taxon>
        <taxon>Alphaproteobacteria</taxon>
        <taxon>Rhodobacterales</taxon>
        <taxon>Rhodobacter group</taxon>
        <taxon>Paenirhodobacter</taxon>
    </lineage>
</organism>
<dbReference type="InterPro" id="IPR029063">
    <property type="entry name" value="SAM-dependent_MTases_sf"/>
</dbReference>
<keyword evidence="4" id="KW-0949">S-adenosyl-L-methionine</keyword>
<evidence type="ECO:0000259" key="6">
    <source>
        <dbReference type="Pfam" id="PF25371"/>
    </source>
</evidence>
<dbReference type="InterPro" id="IPR057206">
    <property type="entry name" value="DUF7884"/>
</dbReference>
<dbReference type="Gene3D" id="3.40.50.150">
    <property type="entry name" value="Vaccinia Virus protein VP39"/>
    <property type="match status" value="1"/>
</dbReference>
<dbReference type="OrthoDB" id="9782855at2"/>
<dbReference type="EMBL" id="JFZB01000002">
    <property type="protein sequence ID" value="KFI30137.1"/>
    <property type="molecule type" value="Genomic_DNA"/>
</dbReference>
<keyword evidence="3" id="KW-0808">Transferase</keyword>
<dbReference type="SUPFAM" id="SSF53335">
    <property type="entry name" value="S-adenosyl-L-methionine-dependent methyltransferases"/>
    <property type="match status" value="1"/>
</dbReference>
<comment type="similarity">
    <text evidence="1">Belongs to the CFA/CMAS family.</text>
</comment>
<dbReference type="AlphaFoldDB" id="A0A086Y787"/>
<dbReference type="GO" id="GO:0008610">
    <property type="term" value="P:lipid biosynthetic process"/>
    <property type="evidence" value="ECO:0007669"/>
    <property type="project" value="InterPro"/>
</dbReference>
<keyword evidence="5" id="KW-0443">Lipid metabolism</keyword>
<keyword evidence="8" id="KW-1185">Reference proteome</keyword>
<dbReference type="GO" id="GO:0008168">
    <property type="term" value="F:methyltransferase activity"/>
    <property type="evidence" value="ECO:0007669"/>
    <property type="project" value="UniProtKB-KW"/>
</dbReference>
<dbReference type="eggNOG" id="COG2230">
    <property type="taxonomic scope" value="Bacteria"/>
</dbReference>
<sequence>MNFWDKLTDRLARHLIRKGTLDVTYSDGTRIGYGDGTGPAIGMTIRDPALTKRIVLNPDLGIGEGYMDEAFVLGDDNLSGFLALIMTNMRPSGMPWFERPMRALKFLARGLAQFNPRGRAARNVESHYDLSGKLYDLFLDADRQYSCAYFPRPGMTLEQAQEAKKAHIARKLLLRPGMKVLDIGCGWGGMALTLARDYGAQVVGVTLSHEQHALARQRVREAGLEDRIDIRLCDYRNLEERFDRIVSVGMFEHVGIPHFREYFRHVKQMLNPGGVALIHFIGRADPPGVTSDWVRKYIFPGGYCPAMSETSAAVEKEGLIIADLEVWRVHYAETLRAWLTRFEAHLDEARALYDARFTRMWRFYLIASEMAFRHAGEVVFQYQLCHEVTDVPLTRDYLYTVPDTEPAGDTREAAGPDCMAAQ</sequence>
<gene>
    <name evidence="7" type="ORF">CG50_06635</name>
</gene>
<name>A0A086Y787_9RHOB</name>
<proteinExistence type="inferred from homology"/>
<keyword evidence="2" id="KW-0489">Methyltransferase</keyword>
<evidence type="ECO:0000256" key="3">
    <source>
        <dbReference type="ARBA" id="ARBA00022679"/>
    </source>
</evidence>
<feature type="domain" description="DUF7884" evidence="6">
    <location>
        <begin position="19"/>
        <end position="70"/>
    </location>
</feature>
<evidence type="ECO:0000256" key="2">
    <source>
        <dbReference type="ARBA" id="ARBA00022603"/>
    </source>
</evidence>
<dbReference type="InterPro" id="IPR050723">
    <property type="entry name" value="CFA/CMAS"/>
</dbReference>
<evidence type="ECO:0000256" key="4">
    <source>
        <dbReference type="ARBA" id="ARBA00022691"/>
    </source>
</evidence>
<comment type="caution">
    <text evidence="7">The sequence shown here is derived from an EMBL/GenBank/DDBJ whole genome shotgun (WGS) entry which is preliminary data.</text>
</comment>
<dbReference type="Pfam" id="PF02353">
    <property type="entry name" value="CMAS"/>
    <property type="match status" value="1"/>
</dbReference>